<dbReference type="InterPro" id="IPR014942">
    <property type="entry name" value="AbiEii"/>
</dbReference>
<dbReference type="RefSeq" id="WP_201454699.1">
    <property type="nucleotide sequence ID" value="NZ_CDPV01000031.1"/>
</dbReference>
<sequence>MFEYRKIAQDQLESVIRNTSLKLGVNEVILEKDYWVCFVLNYLFSKCKWKEGFTFKGGTSLSKCFDLIQRFSEDIDLILDWRVIGYKVNEPWQERSNTKQDQFNKESNRKTEEFLKNEFVPQLERDFIVN</sequence>
<dbReference type="Gene3D" id="3.10.450.620">
    <property type="entry name" value="JHP933, nucleotidyltransferase-like core domain"/>
    <property type="match status" value="1"/>
</dbReference>
<dbReference type="Proteomes" id="UP000048507">
    <property type="component" value="Unassembled WGS sequence"/>
</dbReference>
<evidence type="ECO:0000313" key="4">
    <source>
        <dbReference type="EMBL" id="VSC32548.1"/>
    </source>
</evidence>
<dbReference type="Pfam" id="PF08843">
    <property type="entry name" value="AbiEii"/>
    <property type="match status" value="1"/>
</dbReference>
<protein>
    <submittedName>
        <fullName evidence="1">Nucleotidyl transferase of uncharacterized function (DUF1814)</fullName>
    </submittedName>
</protein>
<dbReference type="EMBL" id="CKLF01000026">
    <property type="protein sequence ID" value="CIV36841.1"/>
    <property type="molecule type" value="Genomic_DNA"/>
</dbReference>
<evidence type="ECO:0000313" key="7">
    <source>
        <dbReference type="Proteomes" id="UP000048507"/>
    </source>
</evidence>
<gene>
    <name evidence="1" type="ORF">ERS019209_01793</name>
    <name evidence="2" type="ORF">ERS019316_01611</name>
    <name evidence="3" type="ORF">ERS020485_02093</name>
    <name evidence="4" type="ORF">SAMEA3390019_01367</name>
</gene>
<dbReference type="EMBL" id="CKRE01000056">
    <property type="protein sequence ID" value="CIY93292.1"/>
    <property type="molecule type" value="Genomic_DNA"/>
</dbReference>
<reference evidence="4 8" key="2">
    <citation type="submission" date="2019-04" db="EMBL/GenBank/DDBJ databases">
        <authorList>
            <consortium name="Pathogen Informatics"/>
        </authorList>
    </citation>
    <scope>NUCLEOTIDE SEQUENCE [LARGE SCALE GENOMIC DNA]</scope>
    <source>
        <strain evidence="4 8">GPSC148</strain>
    </source>
</reference>
<evidence type="ECO:0000313" key="3">
    <source>
        <dbReference type="EMBL" id="CIY93292.1"/>
    </source>
</evidence>
<evidence type="ECO:0000313" key="8">
    <source>
        <dbReference type="Proteomes" id="UP000311674"/>
    </source>
</evidence>
<organism evidence="1 7">
    <name type="scientific">Streptococcus pneumoniae</name>
    <dbReference type="NCBI Taxonomy" id="1313"/>
    <lineage>
        <taxon>Bacteria</taxon>
        <taxon>Bacillati</taxon>
        <taxon>Bacillota</taxon>
        <taxon>Bacilli</taxon>
        <taxon>Lactobacillales</taxon>
        <taxon>Streptococcaceae</taxon>
        <taxon>Streptococcus</taxon>
    </lineage>
</organism>
<evidence type="ECO:0000313" key="1">
    <source>
        <dbReference type="EMBL" id="CEX67304.1"/>
    </source>
</evidence>
<dbReference type="AlphaFoldDB" id="A0A0U0ASI0"/>
<dbReference type="EMBL" id="CABBMN010000010">
    <property type="protein sequence ID" value="VSC32548.1"/>
    <property type="molecule type" value="Genomic_DNA"/>
</dbReference>
<name>A0A0U0ASI0_STREE</name>
<dbReference type="EMBL" id="CFFA01000028">
    <property type="protein sequence ID" value="CEX67304.1"/>
    <property type="molecule type" value="Genomic_DNA"/>
</dbReference>
<dbReference type="Proteomes" id="UP000042512">
    <property type="component" value="Unassembled WGS sequence"/>
</dbReference>
<evidence type="ECO:0000313" key="2">
    <source>
        <dbReference type="EMBL" id="CIV36841.1"/>
    </source>
</evidence>
<proteinExistence type="predicted"/>
<accession>A0A0U0ASI0</accession>
<dbReference type="Proteomes" id="UP000311674">
    <property type="component" value="Unassembled WGS sequence"/>
</dbReference>
<keyword evidence="1" id="KW-0808">Transferase</keyword>
<evidence type="ECO:0000313" key="5">
    <source>
        <dbReference type="Proteomes" id="UP000040910"/>
    </source>
</evidence>
<reference evidence="5 6" key="1">
    <citation type="submission" date="2015-03" db="EMBL/GenBank/DDBJ databases">
        <authorList>
            <consortium name="Pathogen Informatics"/>
            <person name="Murphy D."/>
        </authorList>
    </citation>
    <scope>NUCLEOTIDE SEQUENCE [LARGE SCALE GENOMIC DNA]</scope>
    <source>
        <strain evidence="2">SMRU158</strain>
        <strain evidence="1">SMRU51</strain>
        <strain evidence="3 6">SMRU975</strain>
        <strain evidence="5 7">type strain: N</strain>
    </source>
</reference>
<dbReference type="Proteomes" id="UP000040910">
    <property type="component" value="Unassembled WGS sequence"/>
</dbReference>
<dbReference type="GO" id="GO:0016740">
    <property type="term" value="F:transferase activity"/>
    <property type="evidence" value="ECO:0007669"/>
    <property type="project" value="UniProtKB-KW"/>
</dbReference>
<evidence type="ECO:0000313" key="6">
    <source>
        <dbReference type="Proteomes" id="UP000042512"/>
    </source>
</evidence>